<evidence type="ECO:0000313" key="1">
    <source>
        <dbReference type="EMBL" id="GEN52660.1"/>
    </source>
</evidence>
<name>A0A511WNE1_9BACI</name>
<evidence type="ECO:0008006" key="3">
    <source>
        <dbReference type="Google" id="ProtNLM"/>
    </source>
</evidence>
<gene>
    <name evidence="1" type="ORF">HFA01_09220</name>
</gene>
<dbReference type="OrthoDB" id="1822642at2"/>
<dbReference type="Proteomes" id="UP000321886">
    <property type="component" value="Unassembled WGS sequence"/>
</dbReference>
<dbReference type="RefSeq" id="WP_146813657.1">
    <property type="nucleotide sequence ID" value="NZ_BJYD01000006.1"/>
</dbReference>
<evidence type="ECO:0000313" key="2">
    <source>
        <dbReference type="Proteomes" id="UP000321886"/>
    </source>
</evidence>
<dbReference type="EMBL" id="BJYD01000006">
    <property type="protein sequence ID" value="GEN52660.1"/>
    <property type="molecule type" value="Genomic_DNA"/>
</dbReference>
<reference evidence="1 2" key="1">
    <citation type="submission" date="2019-07" db="EMBL/GenBank/DDBJ databases">
        <title>Whole genome shotgun sequence of Halobacillus faecis NBRC 103569.</title>
        <authorList>
            <person name="Hosoyama A."/>
            <person name="Uohara A."/>
            <person name="Ohji S."/>
            <person name="Ichikawa N."/>
        </authorList>
    </citation>
    <scope>NUCLEOTIDE SEQUENCE [LARGE SCALE GENOMIC DNA]</scope>
    <source>
        <strain evidence="1 2">NBRC 103569</strain>
    </source>
</reference>
<keyword evidence="2" id="KW-1185">Reference proteome</keyword>
<dbReference type="AlphaFoldDB" id="A0A511WNE1"/>
<protein>
    <recommendedName>
        <fullName evidence="3">Transcription initiation factor TFIIIB</fullName>
    </recommendedName>
</protein>
<proteinExistence type="predicted"/>
<sequence>MKHLSNIEECPKCGGRELGRGKQNGYAVMLPINKAMSFGSEVEHIICTSCGYIVESYVKKPGKFKGTMK</sequence>
<organism evidence="1 2">
    <name type="scientific">Halobacillus faecis</name>
    <dbReference type="NCBI Taxonomy" id="360184"/>
    <lineage>
        <taxon>Bacteria</taxon>
        <taxon>Bacillati</taxon>
        <taxon>Bacillota</taxon>
        <taxon>Bacilli</taxon>
        <taxon>Bacillales</taxon>
        <taxon>Bacillaceae</taxon>
        <taxon>Halobacillus</taxon>
    </lineage>
</organism>
<comment type="caution">
    <text evidence="1">The sequence shown here is derived from an EMBL/GenBank/DDBJ whole genome shotgun (WGS) entry which is preliminary data.</text>
</comment>
<accession>A0A511WNE1</accession>